<evidence type="ECO:0000256" key="11">
    <source>
        <dbReference type="ARBA" id="ARBA00043176"/>
    </source>
</evidence>
<dbReference type="InterPro" id="IPR004399">
    <property type="entry name" value="HMP/HMP-P_kinase_dom"/>
</dbReference>
<keyword evidence="13" id="KW-0418">Kinase</keyword>
<comment type="catalytic activity">
    <reaction evidence="2">
        <text>4-amino-2-methyl-5-(phosphooxymethyl)pyrimidine + ATP = 4-amino-2-methyl-5-(diphosphooxymethyl)pyrimidine + ADP</text>
        <dbReference type="Rhea" id="RHEA:19893"/>
        <dbReference type="ChEBI" id="CHEBI:30616"/>
        <dbReference type="ChEBI" id="CHEBI:57841"/>
        <dbReference type="ChEBI" id="CHEBI:58354"/>
        <dbReference type="ChEBI" id="CHEBI:456216"/>
        <dbReference type="EC" id="2.7.4.7"/>
    </reaction>
</comment>
<reference evidence="13" key="1">
    <citation type="journal article" date="2020" name="mSystems">
        <title>Genome- and Community-Level Interaction Insights into Carbon Utilization and Element Cycling Functions of Hydrothermarchaeota in Hydrothermal Sediment.</title>
        <authorList>
            <person name="Zhou Z."/>
            <person name="Liu Y."/>
            <person name="Xu W."/>
            <person name="Pan J."/>
            <person name="Luo Z.H."/>
            <person name="Li M."/>
        </authorList>
    </citation>
    <scope>NUCLEOTIDE SEQUENCE [LARGE SCALE GENOMIC DNA]</scope>
    <source>
        <strain evidence="13">SpSt-102</strain>
    </source>
</reference>
<evidence type="ECO:0000256" key="4">
    <source>
        <dbReference type="ARBA" id="ARBA00009879"/>
    </source>
</evidence>
<dbReference type="Gene3D" id="3.40.1190.20">
    <property type="match status" value="1"/>
</dbReference>
<dbReference type="GO" id="GO:0009228">
    <property type="term" value="P:thiamine biosynthetic process"/>
    <property type="evidence" value="ECO:0007669"/>
    <property type="project" value="UniProtKB-KW"/>
</dbReference>
<keyword evidence="8" id="KW-0784">Thiamine biosynthesis</keyword>
<feature type="domain" description="Pyridoxamine kinase/Phosphomethylpyrimidine kinase" evidence="12">
    <location>
        <begin position="11"/>
        <end position="255"/>
    </location>
</feature>
<evidence type="ECO:0000259" key="12">
    <source>
        <dbReference type="Pfam" id="PF08543"/>
    </source>
</evidence>
<dbReference type="CDD" id="cd01169">
    <property type="entry name" value="HMPP_kinase"/>
    <property type="match status" value="1"/>
</dbReference>
<comment type="pathway">
    <text evidence="3">Cofactor biosynthesis; thiamine diphosphate biosynthesis; 4-amino-2-methyl-5-diphosphomethylpyrimidine from 5-amino-1-(5-phospho-D-ribosyl)imidazole: step 3/3.</text>
</comment>
<proteinExistence type="inferred from homology"/>
<dbReference type="PANTHER" id="PTHR20858:SF17">
    <property type="entry name" value="HYDROXYMETHYLPYRIMIDINE_PHOSPHOMETHYLPYRIMIDINE KINASE THI20-RELATED"/>
    <property type="match status" value="1"/>
</dbReference>
<evidence type="ECO:0000256" key="3">
    <source>
        <dbReference type="ARBA" id="ARBA00004769"/>
    </source>
</evidence>
<dbReference type="Pfam" id="PF08543">
    <property type="entry name" value="Phos_pyr_kin"/>
    <property type="match status" value="1"/>
</dbReference>
<dbReference type="GO" id="GO:0005829">
    <property type="term" value="C:cytosol"/>
    <property type="evidence" value="ECO:0007669"/>
    <property type="project" value="TreeGrafter"/>
</dbReference>
<dbReference type="GO" id="GO:0008972">
    <property type="term" value="F:phosphomethylpyrimidine kinase activity"/>
    <property type="evidence" value="ECO:0007669"/>
    <property type="project" value="UniProtKB-EC"/>
</dbReference>
<name>A0A7C5V2M6_9FIRM</name>
<evidence type="ECO:0000313" key="13">
    <source>
        <dbReference type="EMBL" id="HHS02129.1"/>
    </source>
</evidence>
<comment type="pathway">
    <text evidence="9">Cofactor biosynthesis; thiamine diphosphate biosynthesis; 4-amino-2-methyl-5-diphosphomethylpyrimidine from 5-amino-1-(5-phospho-D-ribosyl)imidazole: step 2/3.</text>
</comment>
<evidence type="ECO:0000256" key="2">
    <source>
        <dbReference type="ARBA" id="ARBA00000565"/>
    </source>
</evidence>
<dbReference type="NCBIfam" id="TIGR00097">
    <property type="entry name" value="HMP-P_kinase"/>
    <property type="match status" value="1"/>
</dbReference>
<organism evidence="13">
    <name type="scientific">Caldicellulosiruptor owensensis</name>
    <dbReference type="NCBI Taxonomy" id="55205"/>
    <lineage>
        <taxon>Bacteria</taxon>
        <taxon>Bacillati</taxon>
        <taxon>Bacillota</taxon>
        <taxon>Bacillota incertae sedis</taxon>
        <taxon>Caldicellulosiruptorales</taxon>
        <taxon>Caldicellulosiruptoraceae</taxon>
        <taxon>Caldicellulosiruptor</taxon>
    </lineage>
</organism>
<evidence type="ECO:0000256" key="8">
    <source>
        <dbReference type="ARBA" id="ARBA00022977"/>
    </source>
</evidence>
<comment type="caution">
    <text evidence="13">The sequence shown here is derived from an EMBL/GenBank/DDBJ whole genome shotgun (WGS) entry which is preliminary data.</text>
</comment>
<evidence type="ECO:0000256" key="7">
    <source>
        <dbReference type="ARBA" id="ARBA00019161"/>
    </source>
</evidence>
<gene>
    <name evidence="13" type="primary">thiD</name>
    <name evidence="13" type="ORF">ENL71_06430</name>
</gene>
<dbReference type="PANTHER" id="PTHR20858">
    <property type="entry name" value="PHOSPHOMETHYLPYRIMIDINE KINASE"/>
    <property type="match status" value="1"/>
</dbReference>
<comment type="similarity">
    <text evidence="4">Belongs to the ThiD family.</text>
</comment>
<evidence type="ECO:0000256" key="10">
    <source>
        <dbReference type="ARBA" id="ARBA00042102"/>
    </source>
</evidence>
<keyword evidence="13" id="KW-0808">Transferase</keyword>
<dbReference type="GO" id="GO:0008902">
    <property type="term" value="F:hydroxymethylpyrimidine kinase activity"/>
    <property type="evidence" value="ECO:0007669"/>
    <property type="project" value="UniProtKB-EC"/>
</dbReference>
<dbReference type="EC" id="2.7.4.7" evidence="6"/>
<dbReference type="SUPFAM" id="SSF53613">
    <property type="entry name" value="Ribokinase-like"/>
    <property type="match status" value="1"/>
</dbReference>
<dbReference type="EC" id="2.7.1.49" evidence="5"/>
<dbReference type="AlphaFoldDB" id="A0A7C5V2M6"/>
<accession>A0A7C5V2M6</accession>
<dbReference type="InterPro" id="IPR013749">
    <property type="entry name" value="PM/HMP-P_kinase-1"/>
</dbReference>
<protein>
    <recommendedName>
        <fullName evidence="7">Hydroxymethylpyrimidine/phosphomethylpyrimidine kinase</fullName>
        <ecNumber evidence="5">2.7.1.49</ecNumber>
        <ecNumber evidence="6">2.7.4.7</ecNumber>
    </recommendedName>
    <alternativeName>
        <fullName evidence="10">Hydroxymethylpyrimidine kinase</fullName>
    </alternativeName>
    <alternativeName>
        <fullName evidence="11">Hydroxymethylpyrimidine phosphate kinase</fullName>
    </alternativeName>
</protein>
<evidence type="ECO:0000256" key="5">
    <source>
        <dbReference type="ARBA" id="ARBA00012135"/>
    </source>
</evidence>
<dbReference type="InterPro" id="IPR029056">
    <property type="entry name" value="Ribokinase-like"/>
</dbReference>
<evidence type="ECO:0000256" key="9">
    <source>
        <dbReference type="ARBA" id="ARBA00037917"/>
    </source>
</evidence>
<sequence length="259" mass="28704">MKKVLIIAGFDPSAGAGVLLDVKVVRALNGYAASVVTSLTVQDTQRVYDVKSIDPDFFEYQLQKVVEDIKPDSVKVGLLGSSEIAVVVLKNLKRYNLKNIVCDPVLKSTSGFEFCKSEFIEFLKYDFFKACDVITPNKNEAEVIFDVEIKNFDEDVLSCIQERIKRMGIKSCILKGGHLDGKLAEDILITQNEIYRVSAIKKGLPDDIHGTGCAFSSAFATFIAKGYNMYDALKSTKEYVSNLIYKSTKIGNGKLILNP</sequence>
<dbReference type="EMBL" id="DRUZ01000081">
    <property type="protein sequence ID" value="HHS02129.1"/>
    <property type="molecule type" value="Genomic_DNA"/>
</dbReference>
<comment type="catalytic activity">
    <reaction evidence="1">
        <text>4-amino-5-hydroxymethyl-2-methylpyrimidine + ATP = 4-amino-2-methyl-5-(phosphooxymethyl)pyrimidine + ADP + H(+)</text>
        <dbReference type="Rhea" id="RHEA:23096"/>
        <dbReference type="ChEBI" id="CHEBI:15378"/>
        <dbReference type="ChEBI" id="CHEBI:16892"/>
        <dbReference type="ChEBI" id="CHEBI:30616"/>
        <dbReference type="ChEBI" id="CHEBI:58354"/>
        <dbReference type="ChEBI" id="CHEBI:456216"/>
        <dbReference type="EC" id="2.7.1.49"/>
    </reaction>
</comment>
<evidence type="ECO:0000256" key="1">
    <source>
        <dbReference type="ARBA" id="ARBA00000151"/>
    </source>
</evidence>
<evidence type="ECO:0000256" key="6">
    <source>
        <dbReference type="ARBA" id="ARBA00012963"/>
    </source>
</evidence>